<accession>A0A645CGB3</accession>
<proteinExistence type="predicted"/>
<reference evidence="1" key="1">
    <citation type="submission" date="2019-08" db="EMBL/GenBank/DDBJ databases">
        <authorList>
            <person name="Kucharzyk K."/>
            <person name="Murdoch R.W."/>
            <person name="Higgins S."/>
            <person name="Loffler F."/>
        </authorList>
    </citation>
    <scope>NUCLEOTIDE SEQUENCE</scope>
</reference>
<gene>
    <name evidence="1" type="ORF">SDC9_122985</name>
</gene>
<dbReference type="AlphaFoldDB" id="A0A645CGB3"/>
<name>A0A645CGB3_9ZZZZ</name>
<sequence length="439" mass="48627">MAIIDRELECAVCLKDDEALCAARAQVVSLVETQVFELARRQDRVDAEICHRTDSGSQEDLAAGRDRIAQIQVALVELVVGHHDAIEVCQAKAAAFADGGAHIFEGDTAVFAKILRLHLIDFLSAFCGIAVFLASTRSIAADFLTGKLIQAFFYSDRADRKVAADEEAGAPWARARFFLHRKIASVDAPDDFLDLLAARLELALGDLHRLRRFARQVCDLDLGRSTIGLRGRKMEQCVLDVIEGVGSRFTGFDAPNDDLPLVTSSDAVGSNENFAFRPSKRDRVGSGWYAMATGLDNVVHRPSRDPPVVFRIAMLDRPLGLPCLIEARAEFGFARYRQRMRGLQPIEHISNNVVHFHECRLSTAASKFHDMGVEKPAWTSLEQFHLAVGPDRFLLPGNLQGWPRLHLGRSLWRTLQLDQVMLDGGHELGRIAGSAIRLN</sequence>
<dbReference type="EMBL" id="VSSQ01026996">
    <property type="protein sequence ID" value="MPM75990.1"/>
    <property type="molecule type" value="Genomic_DNA"/>
</dbReference>
<evidence type="ECO:0000313" key="1">
    <source>
        <dbReference type="EMBL" id="MPM75990.1"/>
    </source>
</evidence>
<organism evidence="1">
    <name type="scientific">bioreactor metagenome</name>
    <dbReference type="NCBI Taxonomy" id="1076179"/>
    <lineage>
        <taxon>unclassified sequences</taxon>
        <taxon>metagenomes</taxon>
        <taxon>ecological metagenomes</taxon>
    </lineage>
</organism>
<comment type="caution">
    <text evidence="1">The sequence shown here is derived from an EMBL/GenBank/DDBJ whole genome shotgun (WGS) entry which is preliminary data.</text>
</comment>
<protein>
    <submittedName>
        <fullName evidence="1">Uncharacterized protein</fullName>
    </submittedName>
</protein>